<gene>
    <name evidence="4" type="ORF">SZN_08826</name>
</gene>
<accession>G2G8F1</accession>
<evidence type="ECO:0000313" key="4">
    <source>
        <dbReference type="EMBL" id="EGX60172.1"/>
    </source>
</evidence>
<evidence type="ECO:0000256" key="1">
    <source>
        <dbReference type="SAM" id="Coils"/>
    </source>
</evidence>
<reference evidence="4 5" key="1">
    <citation type="submission" date="2011-08" db="EMBL/GenBank/DDBJ databases">
        <authorList>
            <person name="Lin Y."/>
            <person name="Hao X."/>
            <person name="Johnstone L."/>
            <person name="Miller S.J."/>
            <person name="Wei G."/>
            <person name="Rensing C."/>
        </authorList>
    </citation>
    <scope>NUCLEOTIDE SEQUENCE [LARGE SCALE GENOMIC DNA]</scope>
    <source>
        <strain evidence="4 5">K42</strain>
    </source>
</reference>
<dbReference type="GO" id="GO:0004222">
    <property type="term" value="F:metalloendopeptidase activity"/>
    <property type="evidence" value="ECO:0007669"/>
    <property type="project" value="TreeGrafter"/>
</dbReference>
<dbReference type="FunFam" id="2.70.70.10:FF:000013">
    <property type="entry name" value="Peptidase family M23"/>
    <property type="match status" value="1"/>
</dbReference>
<name>G2G8F1_9ACTN</name>
<protein>
    <submittedName>
        <fullName evidence="4">Peptidase</fullName>
    </submittedName>
</protein>
<feature type="region of interest" description="Disordered" evidence="2">
    <location>
        <begin position="1"/>
        <end position="61"/>
    </location>
</feature>
<dbReference type="SUPFAM" id="SSF51261">
    <property type="entry name" value="Duplicated hybrid motif"/>
    <property type="match status" value="1"/>
</dbReference>
<dbReference type="InterPro" id="IPR016047">
    <property type="entry name" value="M23ase_b-sheet_dom"/>
</dbReference>
<dbReference type="InterPro" id="IPR050570">
    <property type="entry name" value="Cell_wall_metabolism_enzyme"/>
</dbReference>
<keyword evidence="5" id="KW-1185">Reference proteome</keyword>
<dbReference type="CDD" id="cd12797">
    <property type="entry name" value="M23_peptidase"/>
    <property type="match status" value="1"/>
</dbReference>
<dbReference type="Gene3D" id="2.70.70.10">
    <property type="entry name" value="Glucose Permease (Domain IIA)"/>
    <property type="match status" value="1"/>
</dbReference>
<feature type="domain" description="M23ase beta-sheet core" evidence="3">
    <location>
        <begin position="230"/>
        <end position="326"/>
    </location>
</feature>
<dbReference type="RefSeq" id="WP_007493434.1">
    <property type="nucleotide sequence ID" value="NZ_AGBF01000018.1"/>
</dbReference>
<dbReference type="OrthoDB" id="5244067at2"/>
<evidence type="ECO:0000256" key="2">
    <source>
        <dbReference type="SAM" id="MobiDB-lite"/>
    </source>
</evidence>
<feature type="compositionally biased region" description="Polar residues" evidence="2">
    <location>
        <begin position="1"/>
        <end position="21"/>
    </location>
</feature>
<sequence>MASNRPATQTQFVPGQRSTDTFGYDRLGPDEGPFEEWNPTAETVRPPRGKHRVAKQRGGGLARSSTVLGVGVIAAVGAGGIATAQSGKAPVAITMPDLPFSGDDSSAGDDGTALSTMGATTQEAAQGDAGEALRNRIMAQAELQQDQLDAKAAADAAAAAEKAAAEAVAKAEKDAKAKAKAEKEAAEEKARAKAEAERLAKLAKQFTVPTSSYTITSTFGESGPYWSSGSHTGLDFAAPTGTPLKAVGTGTVTFAGWDGSYGYKTVLTLPDGTELLFAHQSSISVSVGQKVTTGEVIGRIGATGNVTGSHTHMEVYPGGGSTAVDPMAWLRARGVNP</sequence>
<dbReference type="PATRIC" id="fig|700597.3.peg.1727"/>
<feature type="coiled-coil region" evidence="1">
    <location>
        <begin position="162"/>
        <end position="205"/>
    </location>
</feature>
<dbReference type="PANTHER" id="PTHR21666:SF270">
    <property type="entry name" value="MUREIN HYDROLASE ACTIVATOR ENVC"/>
    <property type="match status" value="1"/>
</dbReference>
<dbReference type="PANTHER" id="PTHR21666">
    <property type="entry name" value="PEPTIDASE-RELATED"/>
    <property type="match status" value="1"/>
</dbReference>
<dbReference type="Pfam" id="PF01551">
    <property type="entry name" value="Peptidase_M23"/>
    <property type="match status" value="1"/>
</dbReference>
<dbReference type="Proteomes" id="UP000004217">
    <property type="component" value="Unassembled WGS sequence"/>
</dbReference>
<evidence type="ECO:0000259" key="3">
    <source>
        <dbReference type="Pfam" id="PF01551"/>
    </source>
</evidence>
<organism evidence="4 5">
    <name type="scientific">Streptomyces zinciresistens K42</name>
    <dbReference type="NCBI Taxonomy" id="700597"/>
    <lineage>
        <taxon>Bacteria</taxon>
        <taxon>Bacillati</taxon>
        <taxon>Actinomycetota</taxon>
        <taxon>Actinomycetes</taxon>
        <taxon>Kitasatosporales</taxon>
        <taxon>Streptomycetaceae</taxon>
        <taxon>Streptomyces</taxon>
    </lineage>
</organism>
<dbReference type="InterPro" id="IPR011055">
    <property type="entry name" value="Dup_hybrid_motif"/>
</dbReference>
<comment type="caution">
    <text evidence="4">The sequence shown here is derived from an EMBL/GenBank/DDBJ whole genome shotgun (WGS) entry which is preliminary data.</text>
</comment>
<keyword evidence="1" id="KW-0175">Coiled coil</keyword>
<dbReference type="AlphaFoldDB" id="G2G8F1"/>
<dbReference type="EMBL" id="AGBF01000018">
    <property type="protein sequence ID" value="EGX60172.1"/>
    <property type="molecule type" value="Genomic_DNA"/>
</dbReference>
<evidence type="ECO:0000313" key="5">
    <source>
        <dbReference type="Proteomes" id="UP000004217"/>
    </source>
</evidence>
<proteinExistence type="predicted"/>